<dbReference type="PROSITE" id="PS51257">
    <property type="entry name" value="PROKAR_LIPOPROTEIN"/>
    <property type="match status" value="1"/>
</dbReference>
<evidence type="ECO:0008006" key="3">
    <source>
        <dbReference type="Google" id="ProtNLM"/>
    </source>
</evidence>
<reference evidence="1 2" key="2">
    <citation type="journal article" date="2020" name="Microbiol. Resour. Announc.">
        <title>Antarctic desert soil bacteria exhibit high novel natural product potential, evaluated through long-read genome sequencing and comparative genomics.</title>
        <authorList>
            <person name="Benaud N."/>
            <person name="Edwards R.J."/>
            <person name="Amos T.G."/>
            <person name="D'Agostino P.M."/>
            <person name="Gutierrez-Chavez C."/>
            <person name="Montgomery K."/>
            <person name="Nicetic I."/>
            <person name="Ferrari B.C."/>
        </authorList>
    </citation>
    <scope>NUCLEOTIDE SEQUENCE [LARGE SCALE GENOMIC DNA]</scope>
    <source>
        <strain evidence="1 2">SPB151</strain>
    </source>
</reference>
<sequence>MRGMIAVAAIVLALAAGCGDPDQKMLDAGARAARDTASEVGTARLAAQSVLDHKLWNAPATQVVADAEQAIGKVASTFDTQQPQTGRSRQTFDTFSAALSTAQDNVTELRIALKNDDLGTVADQVKALQTIGQQLGKLGEQAK</sequence>
<dbReference type="Proteomes" id="UP000515563">
    <property type="component" value="Chromosome"/>
</dbReference>
<evidence type="ECO:0000313" key="1">
    <source>
        <dbReference type="EMBL" id="QNE21297.1"/>
    </source>
</evidence>
<dbReference type="EMBL" id="CP043661">
    <property type="protein sequence ID" value="QNE21297.1"/>
    <property type="molecule type" value="Genomic_DNA"/>
</dbReference>
<protein>
    <recommendedName>
        <fullName evidence="3">Lipoprotein</fullName>
    </recommendedName>
</protein>
<name>A0A7G6X4Y2_9ACTN</name>
<organism evidence="1 2">
    <name type="scientific">Kribbella qitaiheensis</name>
    <dbReference type="NCBI Taxonomy" id="1544730"/>
    <lineage>
        <taxon>Bacteria</taxon>
        <taxon>Bacillati</taxon>
        <taxon>Actinomycetota</taxon>
        <taxon>Actinomycetes</taxon>
        <taxon>Propionibacteriales</taxon>
        <taxon>Kribbellaceae</taxon>
        <taxon>Kribbella</taxon>
    </lineage>
</organism>
<accession>A0A7G6X4Y2</accession>
<proteinExistence type="predicted"/>
<dbReference type="KEGG" id="kqi:F1D05_29505"/>
<reference evidence="2" key="1">
    <citation type="submission" date="2019-09" db="EMBL/GenBank/DDBJ databases">
        <title>Antimicrobial potential of Antarctic Bacteria.</title>
        <authorList>
            <person name="Benaud N."/>
            <person name="Edwards R.J."/>
            <person name="Ferrari B.C."/>
        </authorList>
    </citation>
    <scope>NUCLEOTIDE SEQUENCE [LARGE SCALE GENOMIC DNA]</scope>
    <source>
        <strain evidence="2">SPB151</strain>
    </source>
</reference>
<keyword evidence="2" id="KW-1185">Reference proteome</keyword>
<gene>
    <name evidence="1" type="ORF">F1D05_29505</name>
</gene>
<dbReference type="RefSeq" id="WP_185443699.1">
    <property type="nucleotide sequence ID" value="NZ_CP043661.1"/>
</dbReference>
<evidence type="ECO:0000313" key="2">
    <source>
        <dbReference type="Proteomes" id="UP000515563"/>
    </source>
</evidence>
<dbReference type="AlphaFoldDB" id="A0A7G6X4Y2"/>